<evidence type="ECO:0000313" key="2">
    <source>
        <dbReference type="EMBL" id="KTD31947.1"/>
    </source>
</evidence>
<dbReference type="CDD" id="cd07043">
    <property type="entry name" value="STAS_anti-anti-sigma_factors"/>
    <property type="match status" value="1"/>
</dbReference>
<dbReference type="InterPro" id="IPR036513">
    <property type="entry name" value="STAS_dom_sf"/>
</dbReference>
<dbReference type="PANTHER" id="PTHR35849:SF2">
    <property type="entry name" value="BLR2341 PROTEIN"/>
    <property type="match status" value="1"/>
</dbReference>
<dbReference type="RefSeq" id="WP_058500955.1">
    <property type="nucleotide sequence ID" value="NZ_CAAAJA010000038.1"/>
</dbReference>
<dbReference type="PANTHER" id="PTHR35849">
    <property type="entry name" value="BLR2341 PROTEIN"/>
    <property type="match status" value="1"/>
</dbReference>
<protein>
    <submittedName>
        <fullName evidence="2">Anti-anti-sigma factor</fullName>
    </submittedName>
</protein>
<dbReference type="Gene3D" id="3.30.750.24">
    <property type="entry name" value="STAS domain"/>
    <property type="match status" value="1"/>
</dbReference>
<gene>
    <name evidence="2" type="ORF">Lisr_0566</name>
</gene>
<dbReference type="Pfam" id="PF01740">
    <property type="entry name" value="STAS"/>
    <property type="match status" value="1"/>
</dbReference>
<dbReference type="Proteomes" id="UP000054761">
    <property type="component" value="Unassembled WGS sequence"/>
</dbReference>
<dbReference type="InterPro" id="IPR052746">
    <property type="entry name" value="MlaB_ABC_Transporter"/>
</dbReference>
<dbReference type="STRING" id="454.Lisr_0566"/>
<dbReference type="EMBL" id="LNYH01000018">
    <property type="protein sequence ID" value="KTD31947.1"/>
    <property type="molecule type" value="Genomic_DNA"/>
</dbReference>
<feature type="domain" description="STAS" evidence="1">
    <location>
        <begin position="1"/>
        <end position="91"/>
    </location>
</feature>
<dbReference type="OrthoDB" id="5297990at2"/>
<sequence>MNNPAYKLTTALTFETVVAVRENLFQHILSHHNNAIYLDLSGVKHCDSAGLALLIDVKKFCQKHDRQLMLTGVSKETQSLAEFCGIHDLLI</sequence>
<dbReference type="PATRIC" id="fig|454.4.peg.595"/>
<dbReference type="InterPro" id="IPR002645">
    <property type="entry name" value="STAS_dom"/>
</dbReference>
<evidence type="ECO:0000313" key="3">
    <source>
        <dbReference type="Proteomes" id="UP000054761"/>
    </source>
</evidence>
<dbReference type="PROSITE" id="PS50801">
    <property type="entry name" value="STAS"/>
    <property type="match status" value="1"/>
</dbReference>
<dbReference type="SUPFAM" id="SSF52091">
    <property type="entry name" value="SpoIIaa-like"/>
    <property type="match status" value="1"/>
</dbReference>
<accession>A0A0W0WHY0</accession>
<evidence type="ECO:0000259" key="1">
    <source>
        <dbReference type="PROSITE" id="PS50801"/>
    </source>
</evidence>
<comment type="caution">
    <text evidence="2">The sequence shown here is derived from an EMBL/GenBank/DDBJ whole genome shotgun (WGS) entry which is preliminary data.</text>
</comment>
<reference evidence="2 3" key="1">
    <citation type="submission" date="2015-11" db="EMBL/GenBank/DDBJ databases">
        <title>Genomic analysis of 38 Legionella species identifies large and diverse effector repertoires.</title>
        <authorList>
            <person name="Burstein D."/>
            <person name="Amaro F."/>
            <person name="Zusman T."/>
            <person name="Lifshitz Z."/>
            <person name="Cohen O."/>
            <person name="Gilbert J.A."/>
            <person name="Pupko T."/>
            <person name="Shuman H.A."/>
            <person name="Segal G."/>
        </authorList>
    </citation>
    <scope>NUCLEOTIDE SEQUENCE [LARGE SCALE GENOMIC DNA]</scope>
    <source>
        <strain evidence="2 3">Bercovier 4</strain>
    </source>
</reference>
<keyword evidence="3" id="KW-1185">Reference proteome</keyword>
<organism evidence="2 3">
    <name type="scientific">Legionella israelensis</name>
    <dbReference type="NCBI Taxonomy" id="454"/>
    <lineage>
        <taxon>Bacteria</taxon>
        <taxon>Pseudomonadati</taxon>
        <taxon>Pseudomonadota</taxon>
        <taxon>Gammaproteobacteria</taxon>
        <taxon>Legionellales</taxon>
        <taxon>Legionellaceae</taxon>
        <taxon>Legionella</taxon>
    </lineage>
</organism>
<name>A0A0W0WHY0_9GAMM</name>
<proteinExistence type="predicted"/>
<dbReference type="AlphaFoldDB" id="A0A0W0WHY0"/>